<dbReference type="InterPro" id="IPR023298">
    <property type="entry name" value="ATPase_P-typ_TM_dom_sf"/>
</dbReference>
<feature type="compositionally biased region" description="Basic and acidic residues" evidence="1">
    <location>
        <begin position="32"/>
        <end position="52"/>
    </location>
</feature>
<dbReference type="Proteomes" id="UP000184267">
    <property type="component" value="Unassembled WGS sequence"/>
</dbReference>
<dbReference type="SUPFAM" id="SSF81665">
    <property type="entry name" value="Calcium ATPase, transmembrane domain M"/>
    <property type="match status" value="1"/>
</dbReference>
<accession>A0A1M2VF96</accession>
<feature type="compositionally biased region" description="Low complexity" evidence="1">
    <location>
        <begin position="21"/>
        <end position="31"/>
    </location>
</feature>
<feature type="compositionally biased region" description="Basic residues" evidence="1">
    <location>
        <begin position="140"/>
        <end position="159"/>
    </location>
</feature>
<dbReference type="STRING" id="154538.A0A1M2VF96"/>
<gene>
    <name evidence="3" type="ORF">TRAPUB_2899</name>
</gene>
<dbReference type="AlphaFoldDB" id="A0A1M2VF96"/>
<proteinExistence type="predicted"/>
<evidence type="ECO:0000259" key="2">
    <source>
        <dbReference type="SMART" id="SM00831"/>
    </source>
</evidence>
<feature type="domain" description="Cation-transporting P-type ATPase N-terminal" evidence="2">
    <location>
        <begin position="92"/>
        <end position="156"/>
    </location>
</feature>
<keyword evidence="4" id="KW-1185">Reference proteome</keyword>
<comment type="caution">
    <text evidence="3">The sequence shown here is derived from an EMBL/GenBank/DDBJ whole genome shotgun (WGS) entry which is preliminary data.</text>
</comment>
<dbReference type="OrthoDB" id="158672at2759"/>
<evidence type="ECO:0000313" key="3">
    <source>
        <dbReference type="EMBL" id="OJT06218.1"/>
    </source>
</evidence>
<organism evidence="3 4">
    <name type="scientific">Trametes pubescens</name>
    <name type="common">White-rot fungus</name>
    <dbReference type="NCBI Taxonomy" id="154538"/>
    <lineage>
        <taxon>Eukaryota</taxon>
        <taxon>Fungi</taxon>
        <taxon>Dikarya</taxon>
        <taxon>Basidiomycota</taxon>
        <taxon>Agaricomycotina</taxon>
        <taxon>Agaricomycetes</taxon>
        <taxon>Polyporales</taxon>
        <taxon>Polyporaceae</taxon>
        <taxon>Trametes</taxon>
    </lineage>
</organism>
<dbReference type="Pfam" id="PF00690">
    <property type="entry name" value="Cation_ATPase_N"/>
    <property type="match status" value="1"/>
</dbReference>
<dbReference type="EMBL" id="MNAD01001337">
    <property type="protein sequence ID" value="OJT06218.1"/>
    <property type="molecule type" value="Genomic_DNA"/>
</dbReference>
<name>A0A1M2VF96_TRAPU</name>
<protein>
    <recommendedName>
        <fullName evidence="2">Cation-transporting P-type ATPase N-terminal domain-containing protein</fullName>
    </recommendedName>
</protein>
<sequence>MDDAHGITEKPVHPAHDEEAAAATRAVAFPDRYVHDDGQEKAPHGMRPRGVEMKREMTKEEKELAEAGYQDLAEQKAGAKGGDAGLDAVDLHEHKLTLTALEAELDTAFDPKDPTQSPGLSADEAKARLARDGPNILTPPKKKSALRKVWKRSCSHGKHALTAAS</sequence>
<feature type="region of interest" description="Disordered" evidence="1">
    <location>
        <begin position="108"/>
        <end position="165"/>
    </location>
</feature>
<evidence type="ECO:0000256" key="1">
    <source>
        <dbReference type="SAM" id="MobiDB-lite"/>
    </source>
</evidence>
<evidence type="ECO:0000313" key="4">
    <source>
        <dbReference type="Proteomes" id="UP000184267"/>
    </source>
</evidence>
<feature type="compositionally biased region" description="Basic and acidic residues" evidence="1">
    <location>
        <begin position="1"/>
        <end position="19"/>
    </location>
</feature>
<dbReference type="SMART" id="SM00831">
    <property type="entry name" value="Cation_ATPase_N"/>
    <property type="match status" value="1"/>
</dbReference>
<feature type="region of interest" description="Disordered" evidence="1">
    <location>
        <begin position="1"/>
        <end position="52"/>
    </location>
</feature>
<reference evidence="3 4" key="1">
    <citation type="submission" date="2016-10" db="EMBL/GenBank/DDBJ databases">
        <title>Genome sequence of the basidiomycete white-rot fungus Trametes pubescens.</title>
        <authorList>
            <person name="Makela M.R."/>
            <person name="Granchi Z."/>
            <person name="Peng M."/>
            <person name="De Vries R.P."/>
            <person name="Grigoriev I."/>
            <person name="Riley R."/>
            <person name="Hilden K."/>
        </authorList>
    </citation>
    <scope>NUCLEOTIDE SEQUENCE [LARGE SCALE GENOMIC DNA]</scope>
    <source>
        <strain evidence="3 4">FBCC735</strain>
    </source>
</reference>
<dbReference type="InterPro" id="IPR004014">
    <property type="entry name" value="ATPase_P-typ_cation-transptr_N"/>
</dbReference>